<keyword evidence="2" id="KW-1185">Reference proteome</keyword>
<organism evidence="1 2">
    <name type="scientific">Methylobacterium cerastii</name>
    <dbReference type="NCBI Taxonomy" id="932741"/>
    <lineage>
        <taxon>Bacteria</taxon>
        <taxon>Pseudomonadati</taxon>
        <taxon>Pseudomonadota</taxon>
        <taxon>Alphaproteobacteria</taxon>
        <taxon>Hyphomicrobiales</taxon>
        <taxon>Methylobacteriaceae</taxon>
        <taxon>Methylobacterium</taxon>
    </lineage>
</organism>
<reference evidence="1 2" key="1">
    <citation type="journal article" date="2021" name="Front. Microbiol.">
        <title>Comprehensive Comparative Genomics and Phenotyping of Methylobacterium Species.</title>
        <authorList>
            <person name="Alessa O."/>
            <person name="Ogura Y."/>
            <person name="Fujitani Y."/>
            <person name="Takami H."/>
            <person name="Hayashi T."/>
            <person name="Sahin N."/>
            <person name="Tani A."/>
        </authorList>
    </citation>
    <scope>NUCLEOTIDE SEQUENCE [LARGE SCALE GENOMIC DNA]</scope>
    <source>
        <strain evidence="1 2">DSM 23679</strain>
    </source>
</reference>
<protein>
    <submittedName>
        <fullName evidence="1">Uncharacterized protein</fullName>
    </submittedName>
</protein>
<sequence>MSHALTLPVLRLDAERIPFHADPILSAIERHSEAWSVFQIAPEGEASDAADGETHDSLNALLATPCATRAGMLCLIRHLRWWLSEEAPNAAAHRCQGAADAWAIAEVREAELSRCLGVEPIQRLPLALPSGRLLGPTIDLRPVPAPARLGRVLAVAGELMAAVAIISGGCVLTGLASLL</sequence>
<dbReference type="EMBL" id="BPQG01000043">
    <property type="protein sequence ID" value="GJD44906.1"/>
    <property type="molecule type" value="Genomic_DNA"/>
</dbReference>
<name>A0ABQ4QIQ4_9HYPH</name>
<evidence type="ECO:0000313" key="2">
    <source>
        <dbReference type="Proteomes" id="UP001055117"/>
    </source>
</evidence>
<proteinExistence type="predicted"/>
<evidence type="ECO:0000313" key="1">
    <source>
        <dbReference type="EMBL" id="GJD44906.1"/>
    </source>
</evidence>
<comment type="caution">
    <text evidence="1">The sequence shown here is derived from an EMBL/GenBank/DDBJ whole genome shotgun (WGS) entry which is preliminary data.</text>
</comment>
<gene>
    <name evidence="1" type="ORF">AFCDBAGC_2775</name>
</gene>
<dbReference type="Proteomes" id="UP001055117">
    <property type="component" value="Unassembled WGS sequence"/>
</dbReference>
<accession>A0ABQ4QIQ4</accession>
<dbReference type="RefSeq" id="WP_238272387.1">
    <property type="nucleotide sequence ID" value="NZ_BPQG01000043.1"/>
</dbReference>